<dbReference type="PROSITE" id="PS51186">
    <property type="entry name" value="GNAT"/>
    <property type="match status" value="1"/>
</dbReference>
<keyword evidence="1 4" id="KW-0808">Transferase</keyword>
<organism evidence="4 5">
    <name type="scientific">Phaeodactylibacter xiamenensis</name>
    <dbReference type="NCBI Taxonomy" id="1524460"/>
    <lineage>
        <taxon>Bacteria</taxon>
        <taxon>Pseudomonadati</taxon>
        <taxon>Bacteroidota</taxon>
        <taxon>Saprospiria</taxon>
        <taxon>Saprospirales</taxon>
        <taxon>Haliscomenobacteraceae</taxon>
        <taxon>Phaeodactylibacter</taxon>
    </lineage>
</organism>
<dbReference type="CDD" id="cd04301">
    <property type="entry name" value="NAT_SF"/>
    <property type="match status" value="1"/>
</dbReference>
<evidence type="ECO:0000313" key="5">
    <source>
        <dbReference type="Proteomes" id="UP000029736"/>
    </source>
</evidence>
<gene>
    <name evidence="4" type="ORF">IX84_01365</name>
</gene>
<evidence type="ECO:0000313" key="4">
    <source>
        <dbReference type="EMBL" id="KGE89708.1"/>
    </source>
</evidence>
<evidence type="ECO:0000256" key="2">
    <source>
        <dbReference type="ARBA" id="ARBA00023315"/>
    </source>
</evidence>
<dbReference type="PANTHER" id="PTHR43877">
    <property type="entry name" value="AMINOALKYLPHOSPHONATE N-ACETYLTRANSFERASE-RELATED-RELATED"/>
    <property type="match status" value="1"/>
</dbReference>
<dbReference type="AlphaFoldDB" id="A0A098SDJ8"/>
<evidence type="ECO:0000256" key="1">
    <source>
        <dbReference type="ARBA" id="ARBA00022679"/>
    </source>
</evidence>
<dbReference type="GO" id="GO:0016747">
    <property type="term" value="F:acyltransferase activity, transferring groups other than amino-acyl groups"/>
    <property type="evidence" value="ECO:0007669"/>
    <property type="project" value="InterPro"/>
</dbReference>
<name>A0A098SDJ8_9BACT</name>
<evidence type="ECO:0000259" key="3">
    <source>
        <dbReference type="PROSITE" id="PS51186"/>
    </source>
</evidence>
<dbReference type="InterPro" id="IPR050832">
    <property type="entry name" value="Bact_Acetyltransf"/>
</dbReference>
<keyword evidence="5" id="KW-1185">Reference proteome</keyword>
<dbReference type="EMBL" id="JPOS01000003">
    <property type="protein sequence ID" value="KGE89708.1"/>
    <property type="molecule type" value="Genomic_DNA"/>
</dbReference>
<dbReference type="InterPro" id="IPR000182">
    <property type="entry name" value="GNAT_dom"/>
</dbReference>
<reference evidence="4 5" key="1">
    <citation type="journal article" date="2014" name="Int. J. Syst. Evol. Microbiol.">
        <title>Phaeodactylibacter xiamenensis gen. nov., sp. nov., a member of the family Saprospiraceae isolated from the marine alga Phaeodactylum tricornutum.</title>
        <authorList>
            <person name="Chen Z.Jr."/>
            <person name="Lei X."/>
            <person name="Lai Q."/>
            <person name="Li Y."/>
            <person name="Zhang B."/>
            <person name="Zhang J."/>
            <person name="Zhang H."/>
            <person name="Yang L."/>
            <person name="Zheng W."/>
            <person name="Tian Y."/>
            <person name="Yu Z."/>
            <person name="Xu H.Jr."/>
            <person name="Zheng T."/>
        </authorList>
    </citation>
    <scope>NUCLEOTIDE SEQUENCE [LARGE SCALE GENOMIC DNA]</scope>
    <source>
        <strain evidence="4 5">KD52</strain>
    </source>
</reference>
<dbReference type="Gene3D" id="3.40.630.30">
    <property type="match status" value="1"/>
</dbReference>
<keyword evidence="2" id="KW-0012">Acyltransferase</keyword>
<dbReference type="InterPro" id="IPR016181">
    <property type="entry name" value="Acyl_CoA_acyltransferase"/>
</dbReference>
<dbReference type="PANTHER" id="PTHR43877:SF2">
    <property type="entry name" value="AMINOALKYLPHOSPHONATE N-ACETYLTRANSFERASE-RELATED"/>
    <property type="match status" value="1"/>
</dbReference>
<comment type="caution">
    <text evidence="4">The sequence shown here is derived from an EMBL/GenBank/DDBJ whole genome shotgun (WGS) entry which is preliminary data.</text>
</comment>
<dbReference type="SUPFAM" id="SSF55729">
    <property type="entry name" value="Acyl-CoA N-acyltransferases (Nat)"/>
    <property type="match status" value="1"/>
</dbReference>
<proteinExistence type="predicted"/>
<dbReference type="Pfam" id="PF00583">
    <property type="entry name" value="Acetyltransf_1"/>
    <property type="match status" value="1"/>
</dbReference>
<dbReference type="OrthoDB" id="5419426at2"/>
<dbReference type="Proteomes" id="UP000029736">
    <property type="component" value="Unassembled WGS sequence"/>
</dbReference>
<sequence>MKVNNFTIRPIRPEDTARMAYIIREVMTAHGASGEGFSIHDAEVDDMYTAYQADRSAYFVIEREGIIYGGAGIAPLLGGDEHTCELKKMYFLPEARGKGLAVAIADRCLDAARSFGYQRCYLETITEMAAANRFYQRYGFRALDGPMGATGHSACSAFYVMEL</sequence>
<feature type="domain" description="N-acetyltransferase" evidence="3">
    <location>
        <begin position="6"/>
        <end position="163"/>
    </location>
</feature>
<protein>
    <submittedName>
        <fullName evidence="4">Acetyltransferase</fullName>
    </submittedName>
</protein>
<dbReference type="RefSeq" id="WP_044215890.1">
    <property type="nucleotide sequence ID" value="NZ_JBKAGJ010000005.1"/>
</dbReference>
<accession>A0A098SDJ8</accession>
<dbReference type="STRING" id="1524460.IX84_01365"/>